<organism evidence="2 3">
    <name type="scientific">Nostoc commune NIES-4072</name>
    <dbReference type="NCBI Taxonomy" id="2005467"/>
    <lineage>
        <taxon>Bacteria</taxon>
        <taxon>Bacillati</taxon>
        <taxon>Cyanobacteriota</taxon>
        <taxon>Cyanophyceae</taxon>
        <taxon>Nostocales</taxon>
        <taxon>Nostocaceae</taxon>
        <taxon>Nostoc</taxon>
    </lineage>
</organism>
<dbReference type="AlphaFoldDB" id="A0A2R5FW94"/>
<evidence type="ECO:0000313" key="3">
    <source>
        <dbReference type="Proteomes" id="UP000245124"/>
    </source>
</evidence>
<evidence type="ECO:0000256" key="1">
    <source>
        <dbReference type="SAM" id="Coils"/>
    </source>
</evidence>
<gene>
    <name evidence="2" type="ORF">NIES4072_67440</name>
</gene>
<dbReference type="EMBL" id="BDUD01000002">
    <property type="protein sequence ID" value="GBG23032.1"/>
    <property type="molecule type" value="Genomic_DNA"/>
</dbReference>
<dbReference type="Proteomes" id="UP000245124">
    <property type="component" value="Unassembled WGS sequence"/>
</dbReference>
<dbReference type="RefSeq" id="WP_109013006.1">
    <property type="nucleotide sequence ID" value="NZ_BDUD01000002.1"/>
</dbReference>
<name>A0A2R5FW94_NOSCO</name>
<comment type="caution">
    <text evidence="2">The sequence shown here is derived from an EMBL/GenBank/DDBJ whole genome shotgun (WGS) entry which is preliminary data.</text>
</comment>
<keyword evidence="3" id="KW-1185">Reference proteome</keyword>
<keyword evidence="1" id="KW-0175">Coiled coil</keyword>
<accession>A0A2R5FW94</accession>
<feature type="coiled-coil region" evidence="1">
    <location>
        <begin position="263"/>
        <end position="299"/>
    </location>
</feature>
<reference evidence="2 3" key="1">
    <citation type="submission" date="2017-06" db="EMBL/GenBank/DDBJ databases">
        <title>Genome sequencing of cyanobaciteial culture collection at National Institute for Environmental Studies (NIES).</title>
        <authorList>
            <person name="Hirose Y."/>
            <person name="Shimura Y."/>
            <person name="Fujisawa T."/>
            <person name="Nakamura Y."/>
            <person name="Kawachi M."/>
        </authorList>
    </citation>
    <scope>NUCLEOTIDE SEQUENCE [LARGE SCALE GENOMIC DNA]</scope>
    <source>
        <strain evidence="2 3">NIES-4072</strain>
    </source>
</reference>
<protein>
    <submittedName>
        <fullName evidence="2">Uncharacterized protein</fullName>
    </submittedName>
</protein>
<evidence type="ECO:0000313" key="2">
    <source>
        <dbReference type="EMBL" id="GBG23032.1"/>
    </source>
</evidence>
<proteinExistence type="predicted"/>
<dbReference type="OrthoDB" id="9066681at2"/>
<sequence>MSEYQYYEFQALDRPLTASEQAYISSLSSRVQLSATNAIFTYSYGDFRGEPKEVLEKCFDIMLYMANWGTRQLMFRFPKTVVASSVFEPYCVADKITVSRSKNYVIVDISIQDEEYGDWIEGEGWLAQLVQLRDDILQGDYRVLYLAWLKAASIAIEEGEDEEDLVEPPVPANLKKLPAAIETFTELFDIDQDLIASASQVSIDKKENTEPIKEWITALSSEEKDYFLLKVATGEINVGIQLVNRLRELFKIPKSDSNYDTHRRSFSQLLENANEQMQQRQQREKLAAQQEKIRKLEVLAKNQDKVWSDIYKLLEFKQSKTYDQAVAHLVDLRELAEYQGKLEEFKVSIKQMQKNYSTRTGLLSRLKKVGLL</sequence>